<protein>
    <recommendedName>
        <fullName evidence="2">Proteasome assembly chaperone 1</fullName>
    </recommendedName>
</protein>
<dbReference type="Pfam" id="PF16094">
    <property type="entry name" value="PAC1"/>
    <property type="match status" value="1"/>
</dbReference>
<dbReference type="OrthoDB" id="17536at2759"/>
<evidence type="ECO:0000256" key="3">
    <source>
        <dbReference type="ARBA" id="ARBA00023186"/>
    </source>
</evidence>
<keyword evidence="5" id="KW-1185">Reference proteome</keyword>
<dbReference type="InParanoid" id="A0A482X651"/>
<comment type="caution">
    <text evidence="4">The sequence shown here is derived from an EMBL/GenBank/DDBJ whole genome shotgun (WGS) entry which is preliminary data.</text>
</comment>
<evidence type="ECO:0000256" key="2">
    <source>
        <dbReference type="ARBA" id="ARBA00019180"/>
    </source>
</evidence>
<name>A0A482X651_LAOST</name>
<gene>
    <name evidence="4" type="ORF">LSTR_LSTR010482</name>
</gene>
<keyword evidence="3" id="KW-0143">Chaperone</keyword>
<evidence type="ECO:0000313" key="5">
    <source>
        <dbReference type="Proteomes" id="UP000291343"/>
    </source>
</evidence>
<evidence type="ECO:0000313" key="4">
    <source>
        <dbReference type="EMBL" id="RZF41254.1"/>
    </source>
</evidence>
<dbReference type="PANTHER" id="PTHR15069">
    <property type="entry name" value="PROTEASOME ASSEMBLY CHAPERONE 1"/>
    <property type="match status" value="1"/>
</dbReference>
<sequence>MAPVSRAFWNGAEDIDDDEEETMEPRGPVYAFKEEKPQVEDSYSLMIFATDQFCTDYCRSFLMSNDPKVITEIEEVDEKSSDEHIKRPQTPVAILHKIKNDVLLLACKRNIPLEYSNDLLLMVAPWLDKSKDAVVLASKPVAEFITSNKELEENAFVRVLKTKSYTDSIPCKQLEVPNAVSGFPAAMMTWRQIHEQPCVLSVYYYANSLPLINTVDVAPLRNHLQTFKWYQQIENAKTDLTSIPLYNHVFENSNMYL</sequence>
<reference evidence="4 5" key="1">
    <citation type="journal article" date="2017" name="Gigascience">
        <title>Genome sequence of the small brown planthopper, Laodelphax striatellus.</title>
        <authorList>
            <person name="Zhu J."/>
            <person name="Jiang F."/>
            <person name="Wang X."/>
            <person name="Yang P."/>
            <person name="Bao Y."/>
            <person name="Zhao W."/>
            <person name="Wang W."/>
            <person name="Lu H."/>
            <person name="Wang Q."/>
            <person name="Cui N."/>
            <person name="Li J."/>
            <person name="Chen X."/>
            <person name="Luo L."/>
            <person name="Yu J."/>
            <person name="Kang L."/>
            <person name="Cui F."/>
        </authorList>
    </citation>
    <scope>NUCLEOTIDE SEQUENCE [LARGE SCALE GENOMIC DNA]</scope>
    <source>
        <strain evidence="4">Lst14</strain>
    </source>
</reference>
<dbReference type="EMBL" id="QKKF02016927">
    <property type="protein sequence ID" value="RZF41254.1"/>
    <property type="molecule type" value="Genomic_DNA"/>
</dbReference>
<dbReference type="SMR" id="A0A482X651"/>
<dbReference type="InterPro" id="IPR016565">
    <property type="entry name" value="Proteasome_assmbl_chp_1"/>
</dbReference>
<dbReference type="GO" id="GO:0080129">
    <property type="term" value="P:proteasome core complex assembly"/>
    <property type="evidence" value="ECO:0007669"/>
    <property type="project" value="TreeGrafter"/>
</dbReference>
<dbReference type="GO" id="GO:0070628">
    <property type="term" value="F:proteasome binding"/>
    <property type="evidence" value="ECO:0007669"/>
    <property type="project" value="TreeGrafter"/>
</dbReference>
<organism evidence="4 5">
    <name type="scientific">Laodelphax striatellus</name>
    <name type="common">Small brown planthopper</name>
    <name type="synonym">Delphax striatella</name>
    <dbReference type="NCBI Taxonomy" id="195883"/>
    <lineage>
        <taxon>Eukaryota</taxon>
        <taxon>Metazoa</taxon>
        <taxon>Ecdysozoa</taxon>
        <taxon>Arthropoda</taxon>
        <taxon>Hexapoda</taxon>
        <taxon>Insecta</taxon>
        <taxon>Pterygota</taxon>
        <taxon>Neoptera</taxon>
        <taxon>Paraneoptera</taxon>
        <taxon>Hemiptera</taxon>
        <taxon>Auchenorrhyncha</taxon>
        <taxon>Fulgoroidea</taxon>
        <taxon>Delphacidae</taxon>
        <taxon>Criomorphinae</taxon>
        <taxon>Laodelphax</taxon>
    </lineage>
</organism>
<dbReference type="PANTHER" id="PTHR15069:SF1">
    <property type="entry name" value="PROTEASOME ASSEMBLY CHAPERONE 1"/>
    <property type="match status" value="1"/>
</dbReference>
<dbReference type="Proteomes" id="UP000291343">
    <property type="component" value="Unassembled WGS sequence"/>
</dbReference>
<evidence type="ECO:0000256" key="1">
    <source>
        <dbReference type="ARBA" id="ARBA00005261"/>
    </source>
</evidence>
<proteinExistence type="inferred from homology"/>
<dbReference type="AlphaFoldDB" id="A0A482X651"/>
<dbReference type="GO" id="GO:0005783">
    <property type="term" value="C:endoplasmic reticulum"/>
    <property type="evidence" value="ECO:0007669"/>
    <property type="project" value="InterPro"/>
</dbReference>
<comment type="similarity">
    <text evidence="1">Belongs to the PSMG1 family.</text>
</comment>
<accession>A0A482X651</accession>